<feature type="compositionally biased region" description="Basic and acidic residues" evidence="1">
    <location>
        <begin position="472"/>
        <end position="485"/>
    </location>
</feature>
<dbReference type="EMBL" id="ACPB03000378">
    <property type="status" value="NOT_ANNOTATED_CDS"/>
    <property type="molecule type" value="Genomic_DNA"/>
</dbReference>
<sequence length="496" mass="56409">MSQNDLPELIQLESNETNVPEISFDLFNKETEKVSQISEYVALIANNEAGSTIENQLRKNCYECTVEILSEAETKSSHNECATQTDEWVNDIDLGKVAQAQEEEEEEQAVPSDNPVLEILQGLGQTVSEINSQTQKSIIVESKENMPQLGKKQLIIPTISTKLDTNALAIITAALVANDKELENISPQLILSLYCGMFNIFLAFLNVPVIINYLLKEGYKVYEVSIEEWTSRMSVLRKGANYIVAHFVGENGHLLSQLSWTLLGPFLCLLGHKPNKSNIHYWGNKMLRTFYTETNLPKERHNVLFHPSLRFCECLTYILEQMIEMKRHMFFIVYNTASTVPRLPGTVCRLAIEQLRGQGLLDFILIDQYLLVQNPFSLLLNSIVKHVTVLLEAYEKYMEFGHLAPWCTIIAPPEELQIFRHPAIKFVAAVARGMAIRKGVTALENYYPDIETEEMHETVEKAVLLLKEMRVRQPNEKNHEEKSIEESNEESQEGGG</sequence>
<accession>T1HX42</accession>
<reference evidence="2" key="1">
    <citation type="submission" date="2015-05" db="UniProtKB">
        <authorList>
            <consortium name="EnsemblMetazoa"/>
        </authorList>
    </citation>
    <scope>IDENTIFICATION</scope>
</reference>
<dbReference type="InParanoid" id="T1HX42"/>
<evidence type="ECO:0000256" key="1">
    <source>
        <dbReference type="SAM" id="MobiDB-lite"/>
    </source>
</evidence>
<dbReference type="Proteomes" id="UP000015103">
    <property type="component" value="Unassembled WGS sequence"/>
</dbReference>
<proteinExistence type="predicted"/>
<feature type="region of interest" description="Disordered" evidence="1">
    <location>
        <begin position="472"/>
        <end position="496"/>
    </location>
</feature>
<organism evidence="2 3">
    <name type="scientific">Rhodnius prolixus</name>
    <name type="common">Triatomid bug</name>
    <dbReference type="NCBI Taxonomy" id="13249"/>
    <lineage>
        <taxon>Eukaryota</taxon>
        <taxon>Metazoa</taxon>
        <taxon>Ecdysozoa</taxon>
        <taxon>Arthropoda</taxon>
        <taxon>Hexapoda</taxon>
        <taxon>Insecta</taxon>
        <taxon>Pterygota</taxon>
        <taxon>Neoptera</taxon>
        <taxon>Paraneoptera</taxon>
        <taxon>Hemiptera</taxon>
        <taxon>Heteroptera</taxon>
        <taxon>Panheteroptera</taxon>
        <taxon>Cimicomorpha</taxon>
        <taxon>Reduviidae</taxon>
        <taxon>Triatominae</taxon>
        <taxon>Rhodnius</taxon>
    </lineage>
</organism>
<dbReference type="HOGENOM" id="CLU_550211_0_0_1"/>
<name>T1HX42_RHOPR</name>
<evidence type="ECO:0000313" key="3">
    <source>
        <dbReference type="Proteomes" id="UP000015103"/>
    </source>
</evidence>
<dbReference type="EnsemblMetazoa" id="RPRC008612-RA">
    <property type="protein sequence ID" value="RPRC008612-PA"/>
    <property type="gene ID" value="RPRC008612"/>
</dbReference>
<protein>
    <submittedName>
        <fullName evidence="2">Uncharacterized protein</fullName>
    </submittedName>
</protein>
<dbReference type="AlphaFoldDB" id="T1HX42"/>
<keyword evidence="3" id="KW-1185">Reference proteome</keyword>
<dbReference type="VEuPathDB" id="VectorBase:RPRC008612"/>
<dbReference type="GeneID" id="141453627"/>
<feature type="compositionally biased region" description="Acidic residues" evidence="1">
    <location>
        <begin position="486"/>
        <end position="496"/>
    </location>
</feature>
<evidence type="ECO:0000313" key="2">
    <source>
        <dbReference type="EnsemblMetazoa" id="RPRC008612-PA"/>
    </source>
</evidence>
<dbReference type="RefSeq" id="XP_073983169.1">
    <property type="nucleotide sequence ID" value="XM_074127068.1"/>
</dbReference>